<dbReference type="InterPro" id="IPR001841">
    <property type="entry name" value="Znf_RING"/>
</dbReference>
<dbReference type="Gene3D" id="2.60.120.260">
    <property type="entry name" value="Galactose-binding domain-like"/>
    <property type="match status" value="1"/>
</dbReference>
<dbReference type="RefSeq" id="XP_035682945.1">
    <property type="nucleotide sequence ID" value="XM_035827052.1"/>
</dbReference>
<dbReference type="GeneID" id="118420307"/>
<feature type="region of interest" description="Disordered" evidence="16">
    <location>
        <begin position="3716"/>
        <end position="3740"/>
    </location>
</feature>
<reference evidence="19" key="1">
    <citation type="journal article" date="2020" name="Nat. Ecol. Evol.">
        <title>Deeply conserved synteny resolves early events in vertebrate evolution.</title>
        <authorList>
            <person name="Simakov O."/>
            <person name="Marletaz F."/>
            <person name="Yue J.X."/>
            <person name="O'Connell B."/>
            <person name="Jenkins J."/>
            <person name="Brandt A."/>
            <person name="Calef R."/>
            <person name="Tung C.H."/>
            <person name="Huang T.K."/>
            <person name="Schmutz J."/>
            <person name="Satoh N."/>
            <person name="Yu J.K."/>
            <person name="Putnam N.H."/>
            <person name="Green R.E."/>
            <person name="Rokhsar D.S."/>
        </authorList>
    </citation>
    <scope>NUCLEOTIDE SEQUENCE [LARGE SCALE GENOMIC DNA]</scope>
    <source>
        <strain evidence="19">S238N-H82</strain>
    </source>
</reference>
<feature type="domain" description="RING-type" evidence="17">
    <location>
        <begin position="4678"/>
        <end position="4729"/>
    </location>
</feature>
<organism evidence="19 20">
    <name type="scientific">Branchiostoma floridae</name>
    <name type="common">Florida lancelet</name>
    <name type="synonym">Amphioxus</name>
    <dbReference type="NCBI Taxonomy" id="7739"/>
    <lineage>
        <taxon>Eukaryota</taxon>
        <taxon>Metazoa</taxon>
        <taxon>Chordata</taxon>
        <taxon>Cephalochordata</taxon>
        <taxon>Leptocardii</taxon>
        <taxon>Amphioxiformes</taxon>
        <taxon>Branchiostomatidae</taxon>
        <taxon>Branchiostoma</taxon>
    </lineage>
</organism>
<comment type="subcellular location">
    <subcellularLocation>
        <location evidence="2">Cell projection</location>
        <location evidence="2">Axon</location>
    </subcellularLocation>
</comment>
<feature type="region of interest" description="Disordered" evidence="16">
    <location>
        <begin position="3831"/>
        <end position="3854"/>
    </location>
</feature>
<dbReference type="CDD" id="cd16463">
    <property type="entry name" value="RING-H2_PHR"/>
    <property type="match status" value="1"/>
</dbReference>
<keyword evidence="9 14" id="KW-0863">Zinc-finger</keyword>
<feature type="domain" description="DOC" evidence="18">
    <location>
        <begin position="3969"/>
        <end position="4147"/>
    </location>
</feature>
<feature type="compositionally biased region" description="Basic and acidic residues" evidence="16">
    <location>
        <begin position="834"/>
        <end position="844"/>
    </location>
</feature>
<dbReference type="Gene3D" id="3.30.40.10">
    <property type="entry name" value="Zinc/RING finger domain, C3HC4 (zinc finger)"/>
    <property type="match status" value="1"/>
</dbReference>
<feature type="compositionally biased region" description="Low complexity" evidence="16">
    <location>
        <begin position="3414"/>
        <end position="3433"/>
    </location>
</feature>
<dbReference type="SUPFAM" id="SSF57850">
    <property type="entry name" value="RING/U-box"/>
    <property type="match status" value="1"/>
</dbReference>
<dbReference type="PROSITE" id="PS50194">
    <property type="entry name" value="FILAMIN_REPEAT"/>
    <property type="match status" value="1"/>
</dbReference>
<evidence type="ECO:0000256" key="6">
    <source>
        <dbReference type="ARBA" id="ARBA00022679"/>
    </source>
</evidence>
<dbReference type="SUPFAM" id="SSF50985">
    <property type="entry name" value="RCC1/BLIP-II"/>
    <property type="match status" value="1"/>
</dbReference>
<dbReference type="PRINTS" id="PR00633">
    <property type="entry name" value="RCCNDNSATION"/>
</dbReference>
<evidence type="ECO:0000256" key="7">
    <source>
        <dbReference type="ARBA" id="ARBA00022723"/>
    </source>
</evidence>
<dbReference type="InterPro" id="IPR000408">
    <property type="entry name" value="Reg_chr_condens"/>
</dbReference>
<dbReference type="PANTHER" id="PTHR45943">
    <property type="entry name" value="E3 UBIQUITIN-PROTEIN LIGASE MYCBP2"/>
    <property type="match status" value="1"/>
</dbReference>
<feature type="compositionally biased region" description="Basic residues" evidence="16">
    <location>
        <begin position="3190"/>
        <end position="3199"/>
    </location>
</feature>
<reference evidence="20" key="2">
    <citation type="submission" date="2025-08" db="UniProtKB">
        <authorList>
            <consortium name="RefSeq"/>
        </authorList>
    </citation>
    <scope>IDENTIFICATION</scope>
    <source>
        <strain evidence="20">S238N-H82</strain>
        <tissue evidence="20">Testes</tissue>
    </source>
</reference>
<dbReference type="Pfam" id="PF08005">
    <property type="entry name" value="PHR"/>
    <property type="match status" value="2"/>
</dbReference>
<feature type="compositionally biased region" description="Basic and acidic residues" evidence="16">
    <location>
        <begin position="3836"/>
        <end position="3845"/>
    </location>
</feature>
<feature type="region of interest" description="Disordered" evidence="16">
    <location>
        <begin position="2380"/>
        <end position="2402"/>
    </location>
</feature>
<dbReference type="Proteomes" id="UP000001554">
    <property type="component" value="Chromosome 7"/>
</dbReference>
<keyword evidence="7" id="KW-0479">Metal-binding</keyword>
<proteinExistence type="inferred from homology"/>
<feature type="repeat" description="RCC1" evidence="15">
    <location>
        <begin position="657"/>
        <end position="702"/>
    </location>
</feature>
<feature type="compositionally biased region" description="Low complexity" evidence="16">
    <location>
        <begin position="67"/>
        <end position="76"/>
    </location>
</feature>
<dbReference type="FunFam" id="2.60.120.820:FF:000002">
    <property type="entry name" value="E3 ubiquitin-protein ligase MYCBP2 isoform X1"/>
    <property type="match status" value="1"/>
</dbReference>
<dbReference type="GO" id="GO:0061630">
    <property type="term" value="F:ubiquitin protein ligase activity"/>
    <property type="evidence" value="ECO:0007669"/>
    <property type="project" value="UniProtKB-EC"/>
</dbReference>
<dbReference type="Pfam" id="PF03256">
    <property type="entry name" value="ANAPC10"/>
    <property type="match status" value="1"/>
</dbReference>
<dbReference type="InterPro" id="IPR013783">
    <property type="entry name" value="Ig-like_fold"/>
</dbReference>
<keyword evidence="6" id="KW-0808">Transferase</keyword>
<evidence type="ECO:0000256" key="16">
    <source>
        <dbReference type="SAM" id="MobiDB-lite"/>
    </source>
</evidence>
<feature type="region of interest" description="Disordered" evidence="16">
    <location>
        <begin position="677"/>
        <end position="707"/>
    </location>
</feature>
<keyword evidence="19" id="KW-1185">Reference proteome</keyword>
<dbReference type="Pfam" id="PF13540">
    <property type="entry name" value="RCC1_2"/>
    <property type="match status" value="1"/>
</dbReference>
<dbReference type="InterPro" id="IPR012983">
    <property type="entry name" value="PHR"/>
</dbReference>
<evidence type="ECO:0000256" key="3">
    <source>
        <dbReference type="ARBA" id="ARBA00004906"/>
    </source>
</evidence>
<evidence type="ECO:0000256" key="9">
    <source>
        <dbReference type="ARBA" id="ARBA00022771"/>
    </source>
</evidence>
<feature type="compositionally biased region" description="Basic and acidic residues" evidence="16">
    <location>
        <begin position="2944"/>
        <end position="2953"/>
    </location>
</feature>
<sequence length="4928" mass="538143">MAAAVVPVASSSRTQPDVLLSGAALSGRFHRLFASPAIQESVPARASPTKKKTRRKAKPKTKEKTKGGTTSSNGNESIPFQVPTIEIPGNASAFNVYAHIRQAVLDRQTRETARILATLTSEKRAAESDSEDETEDQVKEVIPKLPRIVGIGLCGVFELIRETRLSHPPLCARALQALLDMLQGQQPEGLRNEPADVIDSLFQLLIDLVNNSGPETSPTTDCTSLAALACSCLLSLVVARGDTGKLLNAVAALLISPGSQSAQAVKVPSILSSLQRSVVAVLLGKPQQPSWLSCGITKESLVDTWKLESLEKVAREFDESRSSYSAIQSDGHYLYIHCLSGLYKIGSGYSGTIKGHVYAANPAFHTKEKGWLGYAKGQLFFRSRCHAANSLVLVNTETLEEQQVFELEDTRRGCKVFFTDGENIGQIVADREDSFLVRFYNPLVSPMPVTQELPLRLARKCLDLCGWANFDQNQELHTTSLGVDEEVVSVTSGKDIAIIRTTSGKLLYTGKSQQLGIKQGGPPLGKWAELPITKSPRVVQCSMGHEGVHGLLVSEDGSVFFCGTARRGEDGDQVKRARQPKPSKPKKMIKLEGRHVVWSACNVGSSAVVTKEGELYMFGKDTAYADTTTGLISDLKEEAVTQISLGKAHACVLTAKGEVFTFGVNNKGQCGRDFTPQQKEGASAGAMAVGAEDDHDEDVTEEASDPSLCPPGTHVWKMERCMVCTVCGECTGYGASCVSSGMPGRNPGTACGCGSGDSGCSECGICKSCAGEDDPNRQSKMKELAQLKKLLPGCVDVMIGRLQKTADQKKDKVVKKLLKATSNVKAKAADGYASDDRDQERDPGKLAMTAPGQVKLGAREIPATHVVCGLQHTVVLLQNGEVYTFGNNQMGQLGCKDSHNRGLPVRVELPERAVQVAAGSNHTVILTSQGNVYTFGAFAKGQLGREHGSWHPGNTEPGMVTGVGPKFGRRATWVGASGDQTFIKIDESLINARTLADATLFADQKCIGVVVDLEGDGPAVPGRSLFISKTDGTCKRRTPVFYSFSGGNQADLTDSCLCLDPMHGVLWRYQPNTYAVSCYNATAGEVRDFPPQESDRTGTCNLLSPELVLPTVPVAMTTRSHSALHLLGCLDTLTVCQDFGFAVTEQAQDVHSVARIFSKEDYNAVNRFDSHGGGWGYSVHSVEAIRFTADADIILGGFGLFGGRGEYTAKIKLFDLGTEGGEHEGDGDLLCETDDMTYECGSREKYAILFEEPILLTANNWYVGWARVSGPSSDCGASGQTMVTTDDQVVFQFKSSRKSNNGTDVNAGQIPQLLYRLPTLDSNCSNGVKCQMEPVHILSRDFSRSVSPSCFESLLDLLRWSWATFKLGVEELQGLKGVHFTAALLDLDRLVFVSTACMRLLRRYISEVYPNGTLSKKTPAESARLSECVGETRAVLRKILCEENMFHLPQPSPSHTPSRRESSHDSCKRLVNRVLEECHHTFTCCFHAFYPTSSLKWVCLCDLLGLLESVRPYSPVERRLGSEQNEGIGRLLSAVMAALCHPTVKLTSLLPILKESESDPQLPSTANSPDENNSNSSPTTPVTRDNVRFPILVQHMEHRSQLEGAGTGHCTFKEVLDKLLAIVVVPVRIQLSGEEVIYSDALVCNTCALLAAIVGELATAATGSENEIQRSTMPVSCTPSRFARVSQGKSWNTGNGSPDAVCFSVDKPGVVVVGAMLYGGGGQHDYELELLDSSESDIGDGSHTQRWTTLELVKGTYYPEDCVNDAAEVKFERPVPIKEGVKYAVRVRNHGGRTANGDGGLPTVKSADGVTFTFSSCSLSSNGTNQTRGQIPNILYYRTPQEGEAHAAQSSRLMAESHSRRTVLSVATAVLKSATDILRRALVTPEMEVMEILGSAHILSSLLPLLLANLGPVASSDPRTSVQVLSLVQDVLPAVASLNQRYAPPPPILNQSAQSIEATLLEGNTNTTSAHYAMVESEHPYKPATVAHYKISFPNSVKWMAVEFDPQCGTAQPEDSLQLYIPGRHFRKGAVWEDSPQASGWWSVLKKFHGIDAWPNGAVVLPGNEIAFSLETASDYMKDEKLCFYGFKCSVVGYEWCSTTEEVLVQLEKELSYLGAMCATMLMRKDLQLPAVSSTEAEEDMDSLEEGAQLVFDAHSTLLGKGFALVCPPTVHQALEGTLLLSTQSNERAFLKDFIVCTPGTSGGRFARWLQPDSYVDAKLTEVVFSKDELKCNWPTMIVIRTLDQYGDPVNVPSLKVEARAAPLGRNGVDRKVRRTVVAEGKWFGGVDAPKLDVTYEATVLKDNMSYVAITMMKAYEDYSFEELRFASPPVRRPSENMLVRANNDGTYSANWTPTMSGWYTLHITVDGQEIGEVHELEVGEPPQGVTPPSLANQARPHQPSKVRKFVTQQSKGLRVRSTPSLQSEQIGAVAPNGTITFIDEVHNTDGVWLRLDYTSLKQWCPTNGNSEAWCLAFNQHLGKNLLVPVEEPKSIIDEIIKERIARKLPELMEKVRGRKGGPGMYQVVKCGASGHNVRCRPSLRATPVGMLVLGNQLTATEETSNSDGTWVRLSKHSTQQYCESDEGEAWSLAHGKNDITYLKHESELSSEREDSLALFSPSPFSSPFGSGPTTPSAKGFDFRGAEVTPPNFWFSQPTDNAAAAASSPSVFGPDPKLEVLDMYGNTAGAGIPLAQADNLPAFPPDPFVFGAAVDLTGTPNFYFSSVPPTKERKPTPSPTRDGLPLKNKQGDNVEERRPNQGMKREGGSSDSEKENTVPSCSKEKGDVIVELKETAPEVIKAEPEKKPSRTRNSGIPIPRKGASPPRSKSGSPSESPKSRPSSPLVKSESSSPRLQRKDRHRADSDSSKSHGDSEKHGTRADSPKSRPELPPKPDLRKTRAEGPKHGIISSLKSDATARSRSESPVGKIHREVTVDLRSRSKSPRGRAGSDHQKSHTDCSSPGRTGSIKGKTDVPRSRIEAVKAKAEAPIISTGPLRKTEGSSAVIDGRHDEVHAVKQETKLSRRAHCTVHEVGKGTECTVHVSRIPSPRSSLIIPNKERVLSLEDSTRQSNGESLTTTTVNTCTPDTHATKTVETAEHNAKPANDVIVLTKESNAVVENGHPPSGADGTDEAVRPSSVTPPPPVSSSPPTTRKATPPPNDSVKEHVKGQFTIGLGGPREEAERVSPKLGRKERTVRHLRNKRDRAMSPVPKEKPSVEIPSAKPKLSLSRKPVKDAISPSVAECMRAVFAAFLWHEGIVHDAMACASFLKFHPNLTKEASSGQTKEQVSSEMEDFRDPRLKNRHSMELTSALKKLAEREAPSNINALVNPEPSPKRVAGKVNDSRGVSPSKVAKSSETKKEPQLPLTLQHLVSFWEEVSAFVLNMATQQVILPSPAELVKNKKERKEREKKKKKEKWPQQQGKQQQQQQQQQQQGRGNLFGEAAGAPFVAGGEKDAACELCGGTFPHPVTYHMKQAHPGCGKHAAGMGYNSGGNYCGGWAGNCGDGGVGGSSWYLMCEKCRDKYLKEKKAAQKEKVKKAKKRVIPLKPPRTMTPMEAHNIMKNNALFLLNFGSAMGPHIPAQSPVSRRQLLRHELPVVSEGDLDHAHFPSVPFLYLQQIAAQQGHNLCPMSFNDNLFREENRFRSDSFGTPQRTISITPDTSPHKEEDLVFAGPMSVDSSPVGEGLSPRVPFQRSISMQGTIPSSEVEILDNSGMGSLKLRSSRRRTVSGNSESGSSLLRHPSSQLARLVESRAKQRDLRDKARQWPVIAFIIQRHDLEGLEVAMRQSLRKAACRVHAMEALNWLLRSVTQPTCLHDLLWFFVASLTPPVIELEMEEEPEEKKRKKEADVPADQKPIPEDVVPRRALENRRLLKIEDRETTVSDHPLSDITVAGEAVYPLPQAFHHLLQTISDIMMVLPNGSALQQIAMRCYCLRFRPADHMFLHRSHVFNNISQILSKSDEGDGDETISTSSASMGDGSSTAVTQVNYTVECLRDITAQIELKASSRTAMIASLTDGSTETFWESGDEDRNKTKSLTLTCCRGSVPRMVYIHIDNTRDLANKVTSVIFSAGAATEDLSKIRVVELEPRHVGWVHCHLPGPYCRVIKVELKGPDNSLRVRQIKVLGEDVGKAIVEANQLAPVVIQQKNCEAETLRVFRLLTKQVFGKLISSEDRLVEPDSKEASEAEEKGESDLREHMVGILFSRSKLTNLQKQVCAHIVQAISMETARVRDEWEANLSSQTEAGTPTQEPKPAEPLILADTYCFELLSMVLALSGSTVGRAYLAQQLGLMKDLLSLLHTGTPRVQRQVASLLRRVLPEAPPQQLANILGITSLPPTDISILTQASYKPENVQKDTQGILDVFLGCITKALSVQVKVKGGGGLVEKAASKGVNSISLATALNSRVKNSSSRWWLRGSVPSDIAQLIIRLVKDMSMGKLSEEWARVTKSAVAESIMTLTKMEEEQRQPQECLYTATLWLALASLCVLDQDHVERLSSGQWVGKDGQPKQKPTCDNHDDGETLAIILCSDCGNLCAECDRYLHLHRKTRQHQRQVFKEEEESIKVDLHEGCGRTKLFWVMALADSKTLKAMVEFRERNGGKMTSSASAGTCRFCGASSNTGLLAIGNVCADPECQEHARNACTRTLPCGHPCGGVKDEDTCLPCLHGCKGADGMTLKQDADDMCMVCFTEALSAAPAIQLICGHVFHQHCCRNVLERKWVGPRISFGFSLCPICKCEIDHPTLKDLLAPIRALYDDVKRKALMRLEYEGLSQCEAITTPGARFYNDTAGYAMNRYAYYVCYKCNKAYYGGEARCDQEAGVGEDYDPAELVCGACSDVSRAQMCPKHGTDFLEYKCRYCCSVAVFFCFGTTHFCNPCHDDFQRVTNIPKQELPHCPAGPRGKQLEGDECPLHVTHPPTGEEFALGCGVCRNAHTF</sequence>
<dbReference type="Gene3D" id="2.60.120.820">
    <property type="entry name" value="PHR domain"/>
    <property type="match status" value="2"/>
</dbReference>
<keyword evidence="12" id="KW-0966">Cell projection</keyword>
<keyword evidence="8" id="KW-0677">Repeat</keyword>
<feature type="compositionally biased region" description="Basic and acidic residues" evidence="16">
    <location>
        <begin position="3289"/>
        <end position="3300"/>
    </location>
</feature>
<evidence type="ECO:0000256" key="5">
    <source>
        <dbReference type="ARBA" id="ARBA00012249"/>
    </source>
</evidence>
<keyword evidence="10" id="KW-0833">Ubl conjugation pathway</keyword>
<evidence type="ECO:0000313" key="20">
    <source>
        <dbReference type="RefSeq" id="XP_035682945.1"/>
    </source>
</evidence>
<evidence type="ECO:0000256" key="1">
    <source>
        <dbReference type="ARBA" id="ARBA00000333"/>
    </source>
</evidence>
<dbReference type="InterPro" id="IPR017868">
    <property type="entry name" value="Filamin/ABP280_repeat-like"/>
</dbReference>
<evidence type="ECO:0000256" key="4">
    <source>
        <dbReference type="ARBA" id="ARBA00005415"/>
    </source>
</evidence>
<feature type="region of interest" description="Disordered" evidence="16">
    <location>
        <begin position="36"/>
        <end position="79"/>
    </location>
</feature>
<feature type="region of interest" description="Disordered" evidence="16">
    <location>
        <begin position="3274"/>
        <end position="3300"/>
    </location>
</feature>
<feature type="repeat" description="RCC1" evidence="15">
    <location>
        <begin position="930"/>
        <end position="987"/>
    </location>
</feature>
<feature type="region of interest" description="Disordered" evidence="16">
    <location>
        <begin position="3113"/>
        <end position="3220"/>
    </location>
</feature>
<evidence type="ECO:0000256" key="14">
    <source>
        <dbReference type="PROSITE-ProRule" id="PRU00175"/>
    </source>
</evidence>
<name>A0A9J7LJN0_BRAFL</name>
<feature type="repeat" description="RCC1" evidence="15">
    <location>
        <begin position="880"/>
        <end position="929"/>
    </location>
</feature>
<dbReference type="FunFam" id="2.60.120.820:FF:000003">
    <property type="entry name" value="E3 ubiquitin-protein ligase MYCBP2 isoform X2"/>
    <property type="match status" value="1"/>
</dbReference>
<comment type="catalytic activity">
    <reaction evidence="1">
        <text>[E2 ubiquitin-conjugating enzyme]-S-ubiquitinyl-L-cysteine + [acceptor protein]-L-threonine = [E2 ubiquitin-conjugating enzyme]-L-cysteine + [acceptor protein]-3-O-ubiquitinyl-L-threonine.</text>
        <dbReference type="EC" id="2.3.2.33"/>
    </reaction>
</comment>
<dbReference type="InterPro" id="IPR014756">
    <property type="entry name" value="Ig_E-set"/>
</dbReference>
<evidence type="ECO:0000259" key="17">
    <source>
        <dbReference type="PROSITE" id="PS50089"/>
    </source>
</evidence>
<dbReference type="FunFam" id="3.30.40.10:FF:000078">
    <property type="entry name" value="E3 ubiquitin-protein ligase MYCBP2 isoform X1"/>
    <property type="match status" value="1"/>
</dbReference>
<protein>
    <recommendedName>
        <fullName evidence="5">RCR-type E3 ubiquitin transferase</fullName>
        <ecNumber evidence="5">2.3.2.33</ecNumber>
    </recommendedName>
</protein>
<comment type="pathway">
    <text evidence="3">Protein modification; protein ubiquitination.</text>
</comment>
<dbReference type="InterPro" id="IPR013083">
    <property type="entry name" value="Znf_RING/FYVE/PHD"/>
</dbReference>
<feature type="region of interest" description="Disordered" evidence="16">
    <location>
        <begin position="3318"/>
        <end position="3359"/>
    </location>
</feature>
<evidence type="ECO:0000256" key="10">
    <source>
        <dbReference type="ARBA" id="ARBA00022786"/>
    </source>
</evidence>
<dbReference type="SUPFAM" id="SSF81296">
    <property type="entry name" value="E set domains"/>
    <property type="match status" value="1"/>
</dbReference>
<dbReference type="InterPro" id="IPR009091">
    <property type="entry name" value="RCC1/BLIP-II"/>
</dbReference>
<dbReference type="PANTHER" id="PTHR45943:SF1">
    <property type="entry name" value="E3 UBIQUITIN-PROTEIN LIGASE MYCBP2"/>
    <property type="match status" value="1"/>
</dbReference>
<feature type="compositionally biased region" description="Polar residues" evidence="16">
    <location>
        <begin position="3274"/>
        <end position="3286"/>
    </location>
</feature>
<feature type="compositionally biased region" description="Basic and acidic residues" evidence="16">
    <location>
        <begin position="2925"/>
        <end position="2935"/>
    </location>
</feature>
<dbReference type="CDD" id="cd19799">
    <property type="entry name" value="Bbox2_MYCBP2"/>
    <property type="match status" value="1"/>
</dbReference>
<dbReference type="GO" id="GO:0030424">
    <property type="term" value="C:axon"/>
    <property type="evidence" value="ECO:0007669"/>
    <property type="project" value="UniProtKB-SubCell"/>
</dbReference>
<feature type="region of interest" description="Disordered" evidence="16">
    <location>
        <begin position="3397"/>
        <end position="3433"/>
    </location>
</feature>
<accession>A0A9J7LJN0</accession>
<dbReference type="InterPro" id="IPR008979">
    <property type="entry name" value="Galactose-bd-like_sf"/>
</dbReference>
<dbReference type="PROSITE" id="PS51284">
    <property type="entry name" value="DOC"/>
    <property type="match status" value="1"/>
</dbReference>
<feature type="compositionally biased region" description="Basic residues" evidence="16">
    <location>
        <begin position="48"/>
        <end position="59"/>
    </location>
</feature>
<dbReference type="PROSITE" id="PS50089">
    <property type="entry name" value="ZF_RING_2"/>
    <property type="match status" value="1"/>
</dbReference>
<dbReference type="EC" id="2.3.2.33" evidence="5"/>
<evidence type="ECO:0000256" key="8">
    <source>
        <dbReference type="ARBA" id="ARBA00022737"/>
    </source>
</evidence>
<keyword evidence="11" id="KW-0862">Zinc</keyword>
<feature type="compositionally biased region" description="Basic and acidic residues" evidence="16">
    <location>
        <begin position="3174"/>
        <end position="3189"/>
    </location>
</feature>
<dbReference type="GO" id="GO:0008270">
    <property type="term" value="F:zinc ion binding"/>
    <property type="evidence" value="ECO:0007669"/>
    <property type="project" value="UniProtKB-KW"/>
</dbReference>
<feature type="compositionally biased region" description="Acidic residues" evidence="16">
    <location>
        <begin position="691"/>
        <end position="704"/>
    </location>
</feature>
<feature type="compositionally biased region" description="Basic and acidic residues" evidence="16">
    <location>
        <begin position="2857"/>
        <end position="2901"/>
    </location>
</feature>
<feature type="compositionally biased region" description="Basic and acidic residues" evidence="16">
    <location>
        <begin position="2745"/>
        <end position="2804"/>
    </location>
</feature>
<dbReference type="SUPFAM" id="SSF49785">
    <property type="entry name" value="Galactose-binding domain-like"/>
    <property type="match status" value="1"/>
</dbReference>
<feature type="compositionally biased region" description="Polar residues" evidence="16">
    <location>
        <begin position="3724"/>
        <end position="3740"/>
    </location>
</feature>
<evidence type="ECO:0000256" key="11">
    <source>
        <dbReference type="ARBA" id="ARBA00022833"/>
    </source>
</evidence>
<feature type="compositionally biased region" description="Low complexity" evidence="16">
    <location>
        <begin position="1567"/>
        <end position="1583"/>
    </location>
</feature>
<evidence type="ECO:0000256" key="12">
    <source>
        <dbReference type="ARBA" id="ARBA00023273"/>
    </source>
</evidence>
<dbReference type="InterPro" id="IPR038648">
    <property type="entry name" value="PHR_sf"/>
</dbReference>
<dbReference type="Pfam" id="PF00415">
    <property type="entry name" value="RCC1"/>
    <property type="match status" value="1"/>
</dbReference>
<evidence type="ECO:0000256" key="15">
    <source>
        <dbReference type="PROSITE-ProRule" id="PRU00235"/>
    </source>
</evidence>
<feature type="region of interest" description="Disordered" evidence="16">
    <location>
        <begin position="828"/>
        <end position="847"/>
    </location>
</feature>
<dbReference type="Gene3D" id="2.130.10.30">
    <property type="entry name" value="Regulator of chromosome condensation 1/beta-lactamase-inhibitor protein II"/>
    <property type="match status" value="2"/>
</dbReference>
<dbReference type="Gene3D" id="2.60.40.10">
    <property type="entry name" value="Immunoglobulins"/>
    <property type="match status" value="1"/>
</dbReference>
<comment type="similarity">
    <text evidence="4">Belongs to the RING-Cys relay (RCR) family.</text>
</comment>
<dbReference type="InterPro" id="IPR004939">
    <property type="entry name" value="APC_su10/DOC_dom"/>
</dbReference>
<gene>
    <name evidence="20" type="primary">LOC118420307</name>
</gene>
<feature type="compositionally biased region" description="Low complexity" evidence="16">
    <location>
        <begin position="2820"/>
        <end position="2849"/>
    </location>
</feature>
<feature type="region of interest" description="Disordered" evidence="16">
    <location>
        <begin position="1557"/>
        <end position="1584"/>
    </location>
</feature>
<dbReference type="SMART" id="SM00184">
    <property type="entry name" value="RING"/>
    <property type="match status" value="1"/>
</dbReference>
<feature type="region of interest" description="Disordered" evidence="16">
    <location>
        <begin position="2718"/>
        <end position="2971"/>
    </location>
</feature>
<evidence type="ECO:0000313" key="19">
    <source>
        <dbReference type="Proteomes" id="UP000001554"/>
    </source>
</evidence>
<dbReference type="SMART" id="SM01337">
    <property type="entry name" value="APC10"/>
    <property type="match status" value="1"/>
</dbReference>
<evidence type="ECO:0000256" key="13">
    <source>
        <dbReference type="PROSITE-ProRule" id="PRU00087"/>
    </source>
</evidence>
<evidence type="ECO:0000259" key="18">
    <source>
        <dbReference type="PROSITE" id="PS51284"/>
    </source>
</evidence>
<evidence type="ECO:0000256" key="2">
    <source>
        <dbReference type="ARBA" id="ARBA00004489"/>
    </source>
</evidence>
<feature type="repeat" description="Filamin" evidence="13">
    <location>
        <begin position="2340"/>
        <end position="2371"/>
    </location>
</feature>
<dbReference type="FunFam" id="2.60.120.260:FF:000011">
    <property type="entry name" value="E3 ubiquitin-protein ligase MYCBP2 isoform X1"/>
    <property type="match status" value="1"/>
</dbReference>
<dbReference type="PROSITE" id="PS50012">
    <property type="entry name" value="RCC1_3"/>
    <property type="match status" value="3"/>
</dbReference>